<dbReference type="OrthoDB" id="8441783at2"/>
<evidence type="ECO:0000313" key="2">
    <source>
        <dbReference type="Proteomes" id="UP000245506"/>
    </source>
</evidence>
<comment type="caution">
    <text evidence="1">The sequence shown here is derived from an EMBL/GenBank/DDBJ whole genome shotgun (WGS) entry which is preliminary data.</text>
</comment>
<dbReference type="RefSeq" id="WP_109824076.1">
    <property type="nucleotide sequence ID" value="NZ_QGKL01000038.1"/>
</dbReference>
<evidence type="ECO:0000313" key="1">
    <source>
        <dbReference type="EMBL" id="PWQ94873.1"/>
    </source>
</evidence>
<dbReference type="Proteomes" id="UP000245506">
    <property type="component" value="Unassembled WGS sequence"/>
</dbReference>
<gene>
    <name evidence="1" type="ORF">DKT75_14065</name>
</gene>
<organism evidence="1 2">
    <name type="scientific">Leucothrix arctica</name>
    <dbReference type="NCBI Taxonomy" id="1481894"/>
    <lineage>
        <taxon>Bacteria</taxon>
        <taxon>Pseudomonadati</taxon>
        <taxon>Pseudomonadota</taxon>
        <taxon>Gammaproteobacteria</taxon>
        <taxon>Thiotrichales</taxon>
        <taxon>Thiotrichaceae</taxon>
        <taxon>Leucothrix</taxon>
    </lineage>
</organism>
<dbReference type="EMBL" id="QGKL01000038">
    <property type="protein sequence ID" value="PWQ94873.1"/>
    <property type="molecule type" value="Genomic_DNA"/>
</dbReference>
<dbReference type="AlphaFoldDB" id="A0A317CC16"/>
<keyword evidence="2" id="KW-1185">Reference proteome</keyword>
<name>A0A317CC16_9GAMM</name>
<proteinExistence type="predicted"/>
<protein>
    <submittedName>
        <fullName evidence="1">Uncharacterized protein</fullName>
    </submittedName>
</protein>
<reference evidence="1 2" key="1">
    <citation type="submission" date="2018-05" db="EMBL/GenBank/DDBJ databases">
        <title>Leucothrix arctica sp. nov., isolated from Arctic seawater.</title>
        <authorList>
            <person name="Choi A."/>
            <person name="Baek K."/>
        </authorList>
    </citation>
    <scope>NUCLEOTIDE SEQUENCE [LARGE SCALE GENOMIC DNA]</scope>
    <source>
        <strain evidence="1 2">IMCC9719</strain>
    </source>
</reference>
<accession>A0A317CC16</accession>
<sequence>MRKKASYFYPMPVDIKDALLSSAGQYSLAKLHRIAVVKGLMLSPELSRKELCERISLLPFSYKEFCALSDSLLSSKRTAKTETTKLNSSITEEDVELGAEVLKSLPNHSIKITRHQGSRIQIRAEYTEFDHKHTRLKQRVEREAVVNIIRGKDNKLVINGPDTEHTRMMVNLMVNQIKTETSKNPEPERIDLSSYNTREVNKFFLEFTKSTTGLQFKKAVDIKLKKAELSLGDEEEEEEEAKKVGAELLGNIKSASLSGDTVLSSPQVQEFINSGEYYIVSLRWETKPVAIENARPKEKITSVNAILLVEIKASPSSTRKNFSYDVLRYKPEKVSSFEYRKGFMSISSDHKAKYKTMLGEKAYELFARLKKSDEESVV</sequence>